<dbReference type="PRINTS" id="PR00111">
    <property type="entry name" value="ABHYDROLASE"/>
</dbReference>
<dbReference type="GO" id="GO:0046464">
    <property type="term" value="P:acylglycerol catabolic process"/>
    <property type="evidence" value="ECO:0007669"/>
    <property type="project" value="TreeGrafter"/>
</dbReference>
<organism evidence="2 3">
    <name type="scientific">Rhizobium gallicum</name>
    <dbReference type="NCBI Taxonomy" id="56730"/>
    <lineage>
        <taxon>Bacteria</taxon>
        <taxon>Pseudomonadati</taxon>
        <taxon>Pseudomonadota</taxon>
        <taxon>Alphaproteobacteria</taxon>
        <taxon>Hyphomicrobiales</taxon>
        <taxon>Rhizobiaceae</taxon>
        <taxon>Rhizobium/Agrobacterium group</taxon>
        <taxon>Rhizobium</taxon>
    </lineage>
</organism>
<reference evidence="2 3" key="1">
    <citation type="submission" date="2016-09" db="EMBL/GenBank/DDBJ databases">
        <title>The complete genome sequences of Rhizobium gallicum, symbiovars gallicum and phaseoli, symbionts associated to common bean (Phaseolus vulgaris).</title>
        <authorList>
            <person name="Bustos P."/>
            <person name="Santamaria R.I."/>
            <person name="Perez-Carrascal O.M."/>
            <person name="Juarez S."/>
            <person name="Lozano L."/>
            <person name="Martinez-Flores I."/>
            <person name="Martinez-Romero E."/>
            <person name="Cevallos M."/>
            <person name="Romero D."/>
            <person name="Davila G."/>
            <person name="Gonzalez V."/>
        </authorList>
    </citation>
    <scope>NUCLEOTIDE SEQUENCE [LARGE SCALE GENOMIC DNA]</scope>
    <source>
        <strain evidence="2 3">IE4872</strain>
        <plasmid evidence="3">prgalie4872d</plasmid>
    </source>
</reference>
<evidence type="ECO:0000313" key="3">
    <source>
        <dbReference type="Proteomes" id="UP000184749"/>
    </source>
</evidence>
<dbReference type="SUPFAM" id="SSF53474">
    <property type="entry name" value="alpha/beta-Hydrolases"/>
    <property type="match status" value="1"/>
</dbReference>
<dbReference type="InterPro" id="IPR000073">
    <property type="entry name" value="AB_hydrolase_1"/>
</dbReference>
<sequence length="261" mass="29184">MVEPISQEQFSALKRNAVLSNGLRLAYVEMGDPDGVPILLLHGFTDSARSWSLAAPYLATGFRVVAPDLRGHGHSDKPEGCYTIPEMATDVRFLIETLGLVPTHVVGHSLGGRLAQAVAERWPRLVRKIVLLSTSAALRERRGWLWETIQMLRDPIDPECGNGVLENLRSTRIFLPMLDAKAPRCRHASGIRFITSSLPMTRRHFSRIFPRRPSSCEVRRISSRLRNIRPRCLKRSPARSSFLFPATAITSTGKTLKGWPA</sequence>
<feature type="domain" description="AB hydrolase-1" evidence="1">
    <location>
        <begin position="37"/>
        <end position="134"/>
    </location>
</feature>
<dbReference type="AlphaFoldDB" id="A0A1L5NWK6"/>
<protein>
    <submittedName>
        <fullName evidence="2">Alpha/beta hydrolase family protein</fullName>
    </submittedName>
</protein>
<evidence type="ECO:0000313" key="2">
    <source>
        <dbReference type="EMBL" id="APO72292.1"/>
    </source>
</evidence>
<dbReference type="EMBL" id="CP017105">
    <property type="protein sequence ID" value="APO72292.1"/>
    <property type="molecule type" value="Genomic_DNA"/>
</dbReference>
<name>A0A1L5NWK6_9HYPH</name>
<evidence type="ECO:0000259" key="1">
    <source>
        <dbReference type="Pfam" id="PF00561"/>
    </source>
</evidence>
<dbReference type="InterPro" id="IPR050266">
    <property type="entry name" value="AB_hydrolase_sf"/>
</dbReference>
<keyword evidence="2" id="KW-0614">Plasmid</keyword>
<proteinExistence type="predicted"/>
<dbReference type="Gene3D" id="3.40.50.1820">
    <property type="entry name" value="alpha/beta hydrolase"/>
    <property type="match status" value="1"/>
</dbReference>
<dbReference type="PANTHER" id="PTHR43798:SF33">
    <property type="entry name" value="HYDROLASE, PUTATIVE (AFU_ORTHOLOGUE AFUA_2G14860)-RELATED"/>
    <property type="match status" value="1"/>
</dbReference>
<dbReference type="Pfam" id="PF00561">
    <property type="entry name" value="Abhydrolase_1"/>
    <property type="match status" value="1"/>
</dbReference>
<geneLocation type="plasmid" evidence="3">
    <name>prgalie4872d</name>
</geneLocation>
<dbReference type="PANTHER" id="PTHR43798">
    <property type="entry name" value="MONOACYLGLYCEROL LIPASE"/>
    <property type="match status" value="1"/>
</dbReference>
<keyword evidence="2" id="KW-0378">Hydrolase</keyword>
<accession>A0A1L5NWK6</accession>
<dbReference type="InterPro" id="IPR029058">
    <property type="entry name" value="AB_hydrolase_fold"/>
</dbReference>
<gene>
    <name evidence="2" type="ORF">IE4872_PD01774</name>
</gene>
<dbReference type="GO" id="GO:0016020">
    <property type="term" value="C:membrane"/>
    <property type="evidence" value="ECO:0007669"/>
    <property type="project" value="TreeGrafter"/>
</dbReference>
<dbReference type="GO" id="GO:0047372">
    <property type="term" value="F:monoacylglycerol lipase activity"/>
    <property type="evidence" value="ECO:0007669"/>
    <property type="project" value="TreeGrafter"/>
</dbReference>
<dbReference type="Proteomes" id="UP000184749">
    <property type="component" value="Plasmid pRgalIE4872d"/>
</dbReference>